<accession>A0A078B2E0</accession>
<reference evidence="1 2" key="1">
    <citation type="submission" date="2014-06" db="EMBL/GenBank/DDBJ databases">
        <authorList>
            <person name="Swart Estienne"/>
        </authorList>
    </citation>
    <scope>NUCLEOTIDE SEQUENCE [LARGE SCALE GENOMIC DNA]</scope>
    <source>
        <strain evidence="1 2">130c</strain>
    </source>
</reference>
<proteinExistence type="predicted"/>
<evidence type="ECO:0000313" key="2">
    <source>
        <dbReference type="Proteomes" id="UP000039865"/>
    </source>
</evidence>
<protein>
    <submittedName>
        <fullName evidence="1">Uncharacterized protein</fullName>
    </submittedName>
</protein>
<dbReference type="InParanoid" id="A0A078B2E0"/>
<name>A0A078B2E0_STYLE</name>
<gene>
    <name evidence="1" type="primary">Contig9568.g10236</name>
    <name evidence="1" type="ORF">STYLEM_17782</name>
</gene>
<keyword evidence="2" id="KW-1185">Reference proteome</keyword>
<dbReference type="EMBL" id="CCKQ01016785">
    <property type="protein sequence ID" value="CDW88659.1"/>
    <property type="molecule type" value="Genomic_DNA"/>
</dbReference>
<dbReference type="Proteomes" id="UP000039865">
    <property type="component" value="Unassembled WGS sequence"/>
</dbReference>
<sequence length="214" mass="24912">MSTVISLTMGKIVLINIVLPRSKQQKASKLLSNCFKILKIRQNSPAKEKLSIYYQSQFTVMKCDSGNKIAEISPVLSKEISPLHASLIRQLKRRTINQIHMKKFDINTHKSRLHQTRSEKVWRNSNAQWAIRALRKHSYSEQKFNIPQTRLHQLQKQQLANVFLVHALMVEYGQFYVCSKSIPIILEPVQAHILIQTNYLMQQMLLNQLRYSAS</sequence>
<evidence type="ECO:0000313" key="1">
    <source>
        <dbReference type="EMBL" id="CDW88659.1"/>
    </source>
</evidence>
<dbReference type="AlphaFoldDB" id="A0A078B2E0"/>
<organism evidence="1 2">
    <name type="scientific">Stylonychia lemnae</name>
    <name type="common">Ciliate</name>
    <dbReference type="NCBI Taxonomy" id="5949"/>
    <lineage>
        <taxon>Eukaryota</taxon>
        <taxon>Sar</taxon>
        <taxon>Alveolata</taxon>
        <taxon>Ciliophora</taxon>
        <taxon>Intramacronucleata</taxon>
        <taxon>Spirotrichea</taxon>
        <taxon>Stichotrichia</taxon>
        <taxon>Sporadotrichida</taxon>
        <taxon>Oxytrichidae</taxon>
        <taxon>Stylonychinae</taxon>
        <taxon>Stylonychia</taxon>
    </lineage>
</organism>